<keyword evidence="6" id="KW-0007">Acetylation</keyword>
<evidence type="ECO:0000256" key="2">
    <source>
        <dbReference type="ARBA" id="ARBA00011881"/>
    </source>
</evidence>
<dbReference type="FunFam" id="3.40.710.10:FF:000005">
    <property type="entry name" value="Glutaminase"/>
    <property type="match status" value="1"/>
</dbReference>
<name>A0A833M8D3_9FIRM</name>
<comment type="catalytic activity">
    <reaction evidence="5 6">
        <text>L-glutamine + H2O = L-glutamate + NH4(+)</text>
        <dbReference type="Rhea" id="RHEA:15889"/>
        <dbReference type="ChEBI" id="CHEBI:15377"/>
        <dbReference type="ChEBI" id="CHEBI:28938"/>
        <dbReference type="ChEBI" id="CHEBI:29985"/>
        <dbReference type="ChEBI" id="CHEBI:58359"/>
        <dbReference type="EC" id="3.5.1.2"/>
    </reaction>
</comment>
<feature type="binding site" evidence="6">
    <location>
        <position position="61"/>
    </location>
    <ligand>
        <name>substrate</name>
    </ligand>
</feature>
<keyword evidence="8" id="KW-1185">Reference proteome</keyword>
<evidence type="ECO:0000256" key="6">
    <source>
        <dbReference type="HAMAP-Rule" id="MF_00313"/>
    </source>
</evidence>
<feature type="binding site" evidence="6">
    <location>
        <position position="157"/>
    </location>
    <ligand>
        <name>substrate</name>
    </ligand>
</feature>
<dbReference type="SUPFAM" id="SSF56601">
    <property type="entry name" value="beta-lactamase/transpeptidase-like"/>
    <property type="match status" value="1"/>
</dbReference>
<dbReference type="Proteomes" id="UP000465601">
    <property type="component" value="Unassembled WGS sequence"/>
</dbReference>
<dbReference type="OrthoDB" id="9788822at2"/>
<keyword evidence="4 6" id="KW-0378">Hydrolase</keyword>
<dbReference type="Gene3D" id="3.40.710.10">
    <property type="entry name" value="DD-peptidase/beta-lactamase superfamily"/>
    <property type="match status" value="1"/>
</dbReference>
<dbReference type="HAMAP" id="MF_00313">
    <property type="entry name" value="Glutaminase"/>
    <property type="match status" value="1"/>
</dbReference>
<dbReference type="AlphaFoldDB" id="A0A833M8D3"/>
<organism evidence="7 8">
    <name type="scientific">Alkaliphilus serpentinus</name>
    <dbReference type="NCBI Taxonomy" id="1482731"/>
    <lineage>
        <taxon>Bacteria</taxon>
        <taxon>Bacillati</taxon>
        <taxon>Bacillota</taxon>
        <taxon>Clostridia</taxon>
        <taxon>Peptostreptococcales</taxon>
        <taxon>Natronincolaceae</taxon>
        <taxon>Alkaliphilus</taxon>
    </lineage>
</organism>
<feature type="binding site" evidence="6">
    <location>
        <position position="164"/>
    </location>
    <ligand>
        <name>substrate</name>
    </ligand>
</feature>
<evidence type="ECO:0000256" key="4">
    <source>
        <dbReference type="ARBA" id="ARBA00022801"/>
    </source>
</evidence>
<evidence type="ECO:0000313" key="8">
    <source>
        <dbReference type="Proteomes" id="UP000465601"/>
    </source>
</evidence>
<feature type="binding site" evidence="6">
    <location>
        <position position="240"/>
    </location>
    <ligand>
        <name>substrate</name>
    </ligand>
</feature>
<evidence type="ECO:0000256" key="5">
    <source>
        <dbReference type="ARBA" id="ARBA00049534"/>
    </source>
</evidence>
<dbReference type="PANTHER" id="PTHR12544">
    <property type="entry name" value="GLUTAMINASE"/>
    <property type="match status" value="1"/>
</dbReference>
<reference evidence="7 8" key="1">
    <citation type="submission" date="2019-10" db="EMBL/GenBank/DDBJ databases">
        <title>Alkaliphilus serpentinus sp. nov. and Alkaliphilus pronyensis sp. nov., two novel anaerobic alkaliphilic species isolated from the serpentinized-hosted hydrothermal field of the Prony Bay (New Caledonia).</title>
        <authorList>
            <person name="Postec A."/>
        </authorList>
    </citation>
    <scope>NUCLEOTIDE SEQUENCE [LARGE SCALE GENOMIC DNA]</scope>
    <source>
        <strain evidence="7 8">LacT</strain>
    </source>
</reference>
<dbReference type="PANTHER" id="PTHR12544:SF29">
    <property type="entry name" value="GLUTAMINASE"/>
    <property type="match status" value="1"/>
</dbReference>
<comment type="subunit">
    <text evidence="2 6">Homotetramer.</text>
</comment>
<dbReference type="EC" id="3.5.1.2" evidence="3 6"/>
<dbReference type="EMBL" id="WBZB01000067">
    <property type="protein sequence ID" value="KAB3525451.1"/>
    <property type="molecule type" value="Genomic_DNA"/>
</dbReference>
<feature type="binding site" evidence="6">
    <location>
        <position position="258"/>
    </location>
    <ligand>
        <name>substrate</name>
    </ligand>
</feature>
<comment type="caution">
    <text evidence="7">The sequence shown here is derived from an EMBL/GenBank/DDBJ whole genome shotgun (WGS) entry which is preliminary data.</text>
</comment>
<evidence type="ECO:0000256" key="1">
    <source>
        <dbReference type="ARBA" id="ARBA00011076"/>
    </source>
</evidence>
<comment type="similarity">
    <text evidence="1 6">Belongs to the glutaminase family.</text>
</comment>
<dbReference type="Pfam" id="PF04960">
    <property type="entry name" value="Glutaminase"/>
    <property type="match status" value="1"/>
</dbReference>
<dbReference type="GO" id="GO:0006543">
    <property type="term" value="P:L-glutamine catabolic process"/>
    <property type="evidence" value="ECO:0007669"/>
    <property type="project" value="TreeGrafter"/>
</dbReference>
<evidence type="ECO:0000256" key="3">
    <source>
        <dbReference type="ARBA" id="ARBA00012918"/>
    </source>
</evidence>
<dbReference type="InterPro" id="IPR015868">
    <property type="entry name" value="Glutaminase"/>
</dbReference>
<accession>A0A833M8D3</accession>
<dbReference type="RefSeq" id="WP_151867219.1">
    <property type="nucleotide sequence ID" value="NZ_WBZB01000067.1"/>
</dbReference>
<gene>
    <name evidence="6 7" type="primary">glsA</name>
    <name evidence="7" type="ORF">F8153_15305</name>
</gene>
<sequence>MDLRLMEILDRNRQYIKDGKLPIYIPELSKANINALGIYISTLDHQEHMAGDYLYPFTIQSISKVVTLMMALEDQGKDAVFARVGMEPTGDAFNSMMKLEMIQPSKPFNPMINAGAIAVTSMIKGSSHEGIHRILNFFRKITGNQQLNINQDVYLSEKRTGDLNRAMAYYMRNVGVLKGDVEEHLDTYFKQCSIEVTCRDIARIGGFIANNGILPETGERLIKEEYVKIAKTFMVTCGMYNASGEFAINVGIPAKSGVGGGIMAVVPGKMGIGVVGPSLDNKGNSIAGVRVLADLSEKFRLSMFL</sequence>
<feature type="binding site" evidence="6">
    <location>
        <position position="113"/>
    </location>
    <ligand>
        <name>substrate</name>
    </ligand>
</feature>
<evidence type="ECO:0000313" key="7">
    <source>
        <dbReference type="EMBL" id="KAB3525451.1"/>
    </source>
</evidence>
<dbReference type="GO" id="GO:0004359">
    <property type="term" value="F:glutaminase activity"/>
    <property type="evidence" value="ECO:0007669"/>
    <property type="project" value="UniProtKB-UniRule"/>
</dbReference>
<feature type="binding site" evidence="6">
    <location>
        <position position="188"/>
    </location>
    <ligand>
        <name>substrate</name>
    </ligand>
</feature>
<dbReference type="InterPro" id="IPR012338">
    <property type="entry name" value="Beta-lactam/transpept-like"/>
</dbReference>
<proteinExistence type="inferred from homology"/>
<protein>
    <recommendedName>
        <fullName evidence="3 6">Glutaminase</fullName>
        <ecNumber evidence="3 6">3.5.1.2</ecNumber>
    </recommendedName>
</protein>
<dbReference type="GO" id="GO:0006537">
    <property type="term" value="P:glutamate biosynthetic process"/>
    <property type="evidence" value="ECO:0007669"/>
    <property type="project" value="TreeGrafter"/>
</dbReference>
<dbReference type="NCBIfam" id="TIGR03814">
    <property type="entry name" value="Gln_ase"/>
    <property type="match status" value="1"/>
</dbReference>